<dbReference type="InterPro" id="IPR036856">
    <property type="entry name" value="Ald_Oxase/Xan_DH_a/b_sf"/>
</dbReference>
<dbReference type="InterPro" id="IPR000674">
    <property type="entry name" value="Ald_Oxase/Xan_DH_a/b"/>
</dbReference>
<dbReference type="HOGENOM" id="CLU_001681_2_3_6"/>
<dbReference type="GeneID" id="92932808"/>
<accession>F9ZUK4</accession>
<dbReference type="Proteomes" id="UP000006135">
    <property type="component" value="Plasmid megaplasmid"/>
</dbReference>
<reference evidence="2 3" key="1">
    <citation type="journal article" date="2011" name="J. Genet. Genomics">
        <title>Unraveling the Acidithiobacillus caldus complete genome and its central metabolisms for carbon assimilation.</title>
        <authorList>
            <person name="You X.Y."/>
            <person name="Guo X."/>
            <person name="Zheng H.J."/>
            <person name="Zhang M.J."/>
            <person name="Liu L.J."/>
            <person name="Zhu Y.Q."/>
            <person name="Zhu B."/>
            <person name="Wang S.Y."/>
            <person name="Zhao G.P."/>
            <person name="Poetsch A."/>
            <person name="Jiang C.Y."/>
            <person name="Liu S.J."/>
        </authorList>
    </citation>
    <scope>NUCLEOTIDE SEQUENCE [LARGE SCALE GENOMIC DNA]</scope>
    <source>
        <strain evidence="2 3">SM-1</strain>
        <plasmid evidence="3">Plasmid megaplasmid</plasmid>
    </source>
</reference>
<name>F9ZUK4_ACICS</name>
<geneLocation type="plasmid" evidence="2">
    <name>megaplasmid</name>
</geneLocation>
<dbReference type="InterPro" id="IPR016208">
    <property type="entry name" value="Ald_Oxase/xanthine_DH-like"/>
</dbReference>
<dbReference type="PANTHER" id="PTHR11908:SF157">
    <property type="entry name" value="XANTHINE DEHYDROGENASE SUBUNIT D-RELATED"/>
    <property type="match status" value="1"/>
</dbReference>
<sequence length="748" mass="81314">MANINVAKAPIRRDAHAKILGQATYVDDLQPKGVLFGATIRTRLPGGRVESVRLDPDWNWSEYILVVASDIPGKNAVKMLDDDQPILVDDQFRHAGEPVMLLAHRDRKALHAALSHVKIEEVPCILPVFNIDDALASDTPVIPHNVYSQYLLQKGDLLVGEGECDVFVELRSETSAQEQLYIEPQGMIAQLLPDGRLRVEGSMQCPYYVLDALRQCLGWEEAQIQVVQTTTGGAFGGKEDYPSVVACHAALLALKAEGQPVKIVYERSEDLRVTPKRHPSRTLIRLGATREGELCLIDIDFAIDGGAYRTLSPVVLSRGVIHAPGPYHCANVRVLGRAVFTNHPPFGAFRGFGAPQSILAMEIALDQLAVKLGMDPVTLRRKNLLRPGLRNATNDVQSRDCFALDVLDVALARSKFDEKQAAYACWNQQAGDTRRGIGLACFAHGAGFTGNGEVYLASRLSLTLLPDGMVEILCSNTEMGQGAATTLPQIAAEELGVPLEYVRFPAVDTSRVPNSGPTVASRTCMVVGGLVAAAAKKLRNKLEERGLDFEPLDLEQYRIYCAALCAEMGGELRVSETYQAPIGMVWDEKRFQGRAYASFAWACYVAEVEVDMTTLETRVLKITAVQEIGKAVNARIAQGQIEGGVVQGIGWALFENIVWNKEGNMANDRLTNYTIPTSADIPEIDVVFLEKGLGAGPNGAKGIGELPMDGPAPAILNALHNALGITVAKLPASPELLLRLFQRNPESV</sequence>
<gene>
    <name evidence="2" type="ordered locus">Atc_m020</name>
</gene>
<organism evidence="2 3">
    <name type="scientific">Acidithiobacillus caldus (strain SM-1)</name>
    <dbReference type="NCBI Taxonomy" id="990288"/>
    <lineage>
        <taxon>Bacteria</taxon>
        <taxon>Pseudomonadati</taxon>
        <taxon>Pseudomonadota</taxon>
        <taxon>Acidithiobacillia</taxon>
        <taxon>Acidithiobacillales</taxon>
        <taxon>Acidithiobacillaceae</taxon>
        <taxon>Acidithiobacillus</taxon>
    </lineage>
</organism>
<dbReference type="OrthoDB" id="7374166at2"/>
<dbReference type="SUPFAM" id="SSF56003">
    <property type="entry name" value="Molybdenum cofactor-binding domain"/>
    <property type="match status" value="1"/>
</dbReference>
<feature type="domain" description="Aldehyde oxidase/xanthine dehydrogenase a/b hammerhead" evidence="1">
    <location>
        <begin position="20"/>
        <end position="123"/>
    </location>
</feature>
<evidence type="ECO:0000313" key="3">
    <source>
        <dbReference type="Proteomes" id="UP000006135"/>
    </source>
</evidence>
<dbReference type="Pfam" id="PF20256">
    <property type="entry name" value="MoCoBD_2"/>
    <property type="match status" value="1"/>
</dbReference>
<keyword evidence="2" id="KW-0614">Plasmid</keyword>
<dbReference type="Pfam" id="PF01315">
    <property type="entry name" value="Ald_Xan_dh_C"/>
    <property type="match status" value="1"/>
</dbReference>
<dbReference type="SUPFAM" id="SSF54665">
    <property type="entry name" value="CO dehydrogenase molybdoprotein N-domain-like"/>
    <property type="match status" value="1"/>
</dbReference>
<dbReference type="KEGG" id="acu:Atc_m020"/>
<dbReference type="Pfam" id="PF02738">
    <property type="entry name" value="MoCoBD_1"/>
    <property type="match status" value="1"/>
</dbReference>
<dbReference type="GO" id="GO:0005506">
    <property type="term" value="F:iron ion binding"/>
    <property type="evidence" value="ECO:0007669"/>
    <property type="project" value="InterPro"/>
</dbReference>
<dbReference type="Gene3D" id="3.90.1170.50">
    <property type="entry name" value="Aldehyde oxidase/xanthine dehydrogenase, a/b hammerhead"/>
    <property type="match status" value="1"/>
</dbReference>
<dbReference type="InterPro" id="IPR037165">
    <property type="entry name" value="AldOxase/xan_DH_Mopterin-bd_sf"/>
</dbReference>
<keyword evidence="3" id="KW-1185">Reference proteome</keyword>
<evidence type="ECO:0000313" key="2">
    <source>
        <dbReference type="EMBL" id="AEK59551.1"/>
    </source>
</evidence>
<protein>
    <submittedName>
        <fullName evidence="2">Xanthine dehydrogenase</fullName>
    </submittedName>
</protein>
<dbReference type="SMART" id="SM01008">
    <property type="entry name" value="Ald_Xan_dh_C"/>
    <property type="match status" value="1"/>
</dbReference>
<dbReference type="GO" id="GO:0016491">
    <property type="term" value="F:oxidoreductase activity"/>
    <property type="evidence" value="ECO:0007669"/>
    <property type="project" value="InterPro"/>
</dbReference>
<dbReference type="Gene3D" id="3.30.365.10">
    <property type="entry name" value="Aldehyde oxidase/xanthine dehydrogenase, molybdopterin binding domain"/>
    <property type="match status" value="4"/>
</dbReference>
<dbReference type="AlphaFoldDB" id="F9ZUK4"/>
<proteinExistence type="predicted"/>
<dbReference type="PANTHER" id="PTHR11908">
    <property type="entry name" value="XANTHINE DEHYDROGENASE"/>
    <property type="match status" value="1"/>
</dbReference>
<dbReference type="RefSeq" id="WP_014003649.1">
    <property type="nucleotide sequence ID" value="NC_015851.1"/>
</dbReference>
<evidence type="ECO:0000259" key="1">
    <source>
        <dbReference type="SMART" id="SM01008"/>
    </source>
</evidence>
<dbReference type="InterPro" id="IPR008274">
    <property type="entry name" value="AldOxase/xan_DH_MoCoBD1"/>
</dbReference>
<dbReference type="InterPro" id="IPR046867">
    <property type="entry name" value="AldOxase/xan_DH_MoCoBD2"/>
</dbReference>
<dbReference type="EMBL" id="CP002574">
    <property type="protein sequence ID" value="AEK59551.1"/>
    <property type="molecule type" value="Genomic_DNA"/>
</dbReference>